<dbReference type="GO" id="GO:0005634">
    <property type="term" value="C:nucleus"/>
    <property type="evidence" value="ECO:0007669"/>
    <property type="project" value="TreeGrafter"/>
</dbReference>
<dbReference type="OrthoDB" id="644067at2759"/>
<dbReference type="GO" id="GO:0030968">
    <property type="term" value="P:endoplasmic reticulum unfolded protein response"/>
    <property type="evidence" value="ECO:0007669"/>
    <property type="project" value="TreeGrafter"/>
</dbReference>
<keyword evidence="6" id="KW-0539">Nucleus</keyword>
<proteinExistence type="inferred from homology"/>
<accession>A0A4Z2D0A4</accession>
<evidence type="ECO:0000256" key="1">
    <source>
        <dbReference type="ARBA" id="ARBA00004167"/>
    </source>
</evidence>
<keyword evidence="7" id="KW-0175">Coiled coil</keyword>
<dbReference type="GO" id="GO:0016020">
    <property type="term" value="C:membrane"/>
    <property type="evidence" value="ECO:0007669"/>
    <property type="project" value="UniProtKB-SubCell"/>
</dbReference>
<evidence type="ECO:0000256" key="5">
    <source>
        <dbReference type="ARBA" id="ARBA00023163"/>
    </source>
</evidence>
<evidence type="ECO:0000313" key="10">
    <source>
        <dbReference type="EMBL" id="TNN09590.1"/>
    </source>
</evidence>
<dbReference type="Gene3D" id="1.20.5.170">
    <property type="match status" value="1"/>
</dbReference>
<keyword evidence="11" id="KW-1185">Reference proteome</keyword>
<feature type="compositionally biased region" description="Polar residues" evidence="8">
    <location>
        <begin position="685"/>
        <end position="695"/>
    </location>
</feature>
<dbReference type="InterPro" id="IPR046347">
    <property type="entry name" value="bZIP_sf"/>
</dbReference>
<name>A0A4Z2D0A4_SCHJA</name>
<evidence type="ECO:0000256" key="4">
    <source>
        <dbReference type="ARBA" id="ARBA00023125"/>
    </source>
</evidence>
<dbReference type="Proteomes" id="UP000311919">
    <property type="component" value="Unassembled WGS sequence"/>
</dbReference>
<dbReference type="GO" id="GO:0000981">
    <property type="term" value="F:DNA-binding transcription factor activity, RNA polymerase II-specific"/>
    <property type="evidence" value="ECO:0007669"/>
    <property type="project" value="TreeGrafter"/>
</dbReference>
<feature type="domain" description="BZIP" evidence="9">
    <location>
        <begin position="277"/>
        <end position="338"/>
    </location>
</feature>
<dbReference type="AlphaFoldDB" id="A0A4Z2D0A4"/>
<evidence type="ECO:0000313" key="11">
    <source>
        <dbReference type="Proteomes" id="UP000311919"/>
    </source>
</evidence>
<keyword evidence="3" id="KW-0805">Transcription regulation</keyword>
<dbReference type="EMBL" id="SKCS01000393">
    <property type="protein sequence ID" value="TNN09590.1"/>
    <property type="molecule type" value="Genomic_DNA"/>
</dbReference>
<evidence type="ECO:0000259" key="9">
    <source>
        <dbReference type="PROSITE" id="PS50217"/>
    </source>
</evidence>
<dbReference type="SMART" id="SM00338">
    <property type="entry name" value="BRLZ"/>
    <property type="match status" value="1"/>
</dbReference>
<evidence type="ECO:0000256" key="3">
    <source>
        <dbReference type="ARBA" id="ARBA00023015"/>
    </source>
</evidence>
<organism evidence="10 11">
    <name type="scientific">Schistosoma japonicum</name>
    <name type="common">Blood fluke</name>
    <dbReference type="NCBI Taxonomy" id="6182"/>
    <lineage>
        <taxon>Eukaryota</taxon>
        <taxon>Metazoa</taxon>
        <taxon>Spiralia</taxon>
        <taxon>Lophotrochozoa</taxon>
        <taxon>Platyhelminthes</taxon>
        <taxon>Trematoda</taxon>
        <taxon>Digenea</taxon>
        <taxon>Strigeidida</taxon>
        <taxon>Schistosomatoidea</taxon>
        <taxon>Schistosomatidae</taxon>
        <taxon>Schistosoma</taxon>
    </lineage>
</organism>
<evidence type="ECO:0000256" key="2">
    <source>
        <dbReference type="ARBA" id="ARBA00009050"/>
    </source>
</evidence>
<evidence type="ECO:0000256" key="6">
    <source>
        <dbReference type="ARBA" id="ARBA00023242"/>
    </source>
</evidence>
<dbReference type="PROSITE" id="PS50217">
    <property type="entry name" value="BZIP"/>
    <property type="match status" value="1"/>
</dbReference>
<dbReference type="STRING" id="6182.A0A4Z2D0A4"/>
<dbReference type="SUPFAM" id="SSF57959">
    <property type="entry name" value="Leucine zipper domain"/>
    <property type="match status" value="1"/>
</dbReference>
<dbReference type="InterPro" id="IPR051882">
    <property type="entry name" value="ATF_bZIP_TF"/>
</dbReference>
<evidence type="ECO:0000256" key="8">
    <source>
        <dbReference type="SAM" id="MobiDB-lite"/>
    </source>
</evidence>
<keyword evidence="4" id="KW-0238">DNA-binding</keyword>
<comment type="subcellular location">
    <subcellularLocation>
        <location evidence="1">Membrane</location>
        <topology evidence="1">Single-pass membrane protein</topology>
    </subcellularLocation>
</comment>
<dbReference type="InterPro" id="IPR004827">
    <property type="entry name" value="bZIP"/>
</dbReference>
<dbReference type="GO" id="GO:0000978">
    <property type="term" value="F:RNA polymerase II cis-regulatory region sequence-specific DNA binding"/>
    <property type="evidence" value="ECO:0007669"/>
    <property type="project" value="TreeGrafter"/>
</dbReference>
<gene>
    <name evidence="10" type="ORF">EWB00_006143</name>
</gene>
<feature type="coiled-coil region" evidence="7">
    <location>
        <begin position="293"/>
        <end position="341"/>
    </location>
</feature>
<sequence>MTGEELLGLEEAMDEFMLSTNFFNDIDIGEIDFASKALELLENSDSDSGISVTGEKQSPCLQTNVHCTPADCVLTDIVGPATNHVTNILDTDKKSVAQHGKGYLEGKTVKIQCSSHTIPKFKRIIIKSVGGKRLLDESSMGASSSVCCSLPVAGVAQSSRKSALPLKIVPSINDSSIQSPTMSSGSSEDSLVKSSTDYCSFDELFSKGSEVYEYCGDSTPSDSSLRHHLENLSSTSYSDHGFRSNSLFSPTSFLDIHDFPGPNECIISHTNLERIRKKQERMMKNRQAACLSRLRKKEYVERLEMKFEQLKRENLSLWRQNEEWRLRCSRLERCIENLQSRLPYPEKSDVKCESFDTSSNETSYISSQFDKQITQAGCSKTVSVHTLTPQNEITVGFEPNTPSICRPPSVSDLGKSKSISIQHLKNFQNQTAFAKATPLSSVNSPRILKWDSSSKNILLLSKIDVESHSQSLSHQPQLLKSAVKTLVTPKRIGLTVNHRSKVIATTSFLVMFGLFAINLVPLSDLTSRFISFGGMYSDVSLFSPGKSVSSYPTSWSGRRLLLDIQPSQENFLASDKLLQNTSDDEFLFPKRFPVDRSNNNCGLNNNMNCSENALPTNVRQILQGWITMHSVSTSNQSSVYRLLLTPSIHKLRAFKRPENAISTPKPLQQNTLNAQKSASLPAKPLNNSFPKSISSFRKESSKHLSSRKSTRHTVNVTTPQSFRSELPSSHYNSIVEKYDLQDDVEDPNPYVHPAVHAFEKLFNVVSRRNDTAYIVFLNRDHFLLPPIDPSPSNMRQKITFLLPAHPVVNGSSVDNDDRSASNFTMLQLDCEVMNATFLQS</sequence>
<feature type="compositionally biased region" description="Polar residues" evidence="8">
    <location>
        <begin position="712"/>
        <end position="724"/>
    </location>
</feature>
<feature type="region of interest" description="Disordered" evidence="8">
    <location>
        <begin position="675"/>
        <end position="724"/>
    </location>
</feature>
<dbReference type="PANTHER" id="PTHR46164">
    <property type="entry name" value="ATF6, ISOFORM C"/>
    <property type="match status" value="1"/>
</dbReference>
<protein>
    <submittedName>
        <fullName evidence="10">Basic-leucine zipper (BZIP) transcription factor, domain-containing protein isoform 2</fullName>
    </submittedName>
</protein>
<comment type="caution">
    <text evidence="10">The sequence shown here is derived from an EMBL/GenBank/DDBJ whole genome shotgun (WGS) entry which is preliminary data.</text>
</comment>
<dbReference type="CDD" id="cd14700">
    <property type="entry name" value="bZIP_ATF6"/>
    <property type="match status" value="1"/>
</dbReference>
<reference evidence="10 11" key="1">
    <citation type="submission" date="2019-03" db="EMBL/GenBank/DDBJ databases">
        <title>An improved genome assembly of the fluke Schistosoma japonicum.</title>
        <authorList>
            <person name="Hu W."/>
            <person name="Luo F."/>
            <person name="Yin M."/>
            <person name="Mo X."/>
            <person name="Sun C."/>
            <person name="Wu Q."/>
            <person name="Zhu B."/>
            <person name="Xiang M."/>
            <person name="Wang J."/>
            <person name="Wang Y."/>
            <person name="Zhang T."/>
            <person name="Xu B."/>
            <person name="Zheng H."/>
            <person name="Feng Z."/>
        </authorList>
    </citation>
    <scope>NUCLEOTIDE SEQUENCE [LARGE SCALE GENOMIC DNA]</scope>
    <source>
        <strain evidence="10">HuSjv2</strain>
        <tissue evidence="10">Worms</tissue>
    </source>
</reference>
<keyword evidence="5" id="KW-0804">Transcription</keyword>
<comment type="similarity">
    <text evidence="2">Belongs to the bZIP family. ATF subfamily.</text>
</comment>
<evidence type="ECO:0000256" key="7">
    <source>
        <dbReference type="SAM" id="Coils"/>
    </source>
</evidence>
<dbReference type="PANTHER" id="PTHR46164:SF3">
    <property type="entry name" value="ATF6, ISOFORM C"/>
    <property type="match status" value="1"/>
</dbReference>
<dbReference type="Pfam" id="PF00170">
    <property type="entry name" value="bZIP_1"/>
    <property type="match status" value="1"/>
</dbReference>